<organism evidence="2 3">
    <name type="scientific">Octopus vulgaris</name>
    <name type="common">Common octopus</name>
    <dbReference type="NCBI Taxonomy" id="6645"/>
    <lineage>
        <taxon>Eukaryota</taxon>
        <taxon>Metazoa</taxon>
        <taxon>Spiralia</taxon>
        <taxon>Lophotrochozoa</taxon>
        <taxon>Mollusca</taxon>
        <taxon>Cephalopoda</taxon>
        <taxon>Coleoidea</taxon>
        <taxon>Octopodiformes</taxon>
        <taxon>Octopoda</taxon>
        <taxon>Incirrata</taxon>
        <taxon>Octopodidae</taxon>
        <taxon>Octopus</taxon>
    </lineage>
</organism>
<keyword evidence="1" id="KW-0472">Membrane</keyword>
<keyword evidence="1" id="KW-0812">Transmembrane</keyword>
<evidence type="ECO:0000256" key="1">
    <source>
        <dbReference type="SAM" id="Phobius"/>
    </source>
</evidence>
<feature type="transmembrane region" description="Helical" evidence="1">
    <location>
        <begin position="37"/>
        <end position="58"/>
    </location>
</feature>
<sequence>MAIVRKHLYSPYHYKIRSSVIITVVGDEIAPGGSTSCVAFAVAATVGLTVTIASIFVATIGNTIHIVVLILVEVFLQLSLSVVGDRKALKVIRVIPIVASRFSPTADATLLRSLLGCGSNSVSRILYE</sequence>
<keyword evidence="3" id="KW-1185">Reference proteome</keyword>
<evidence type="ECO:0000313" key="3">
    <source>
        <dbReference type="Proteomes" id="UP001162480"/>
    </source>
</evidence>
<dbReference type="EMBL" id="OX597826">
    <property type="protein sequence ID" value="CAI9731981.1"/>
    <property type="molecule type" value="Genomic_DNA"/>
</dbReference>
<evidence type="ECO:0000313" key="2">
    <source>
        <dbReference type="EMBL" id="CAI9731981.1"/>
    </source>
</evidence>
<dbReference type="AlphaFoldDB" id="A0AA36BE78"/>
<feature type="transmembrane region" description="Helical" evidence="1">
    <location>
        <begin position="64"/>
        <end position="83"/>
    </location>
</feature>
<protein>
    <submittedName>
        <fullName evidence="2">Uncharacterized protein</fullName>
    </submittedName>
</protein>
<keyword evidence="1" id="KW-1133">Transmembrane helix</keyword>
<reference evidence="2" key="1">
    <citation type="submission" date="2023-08" db="EMBL/GenBank/DDBJ databases">
        <authorList>
            <person name="Alioto T."/>
            <person name="Alioto T."/>
            <person name="Gomez Garrido J."/>
        </authorList>
    </citation>
    <scope>NUCLEOTIDE SEQUENCE</scope>
</reference>
<proteinExistence type="predicted"/>
<name>A0AA36BE78_OCTVU</name>
<gene>
    <name evidence="2" type="ORF">OCTVUL_1B026245</name>
</gene>
<dbReference type="Proteomes" id="UP001162480">
    <property type="component" value="Chromosome 13"/>
</dbReference>
<accession>A0AA36BE78</accession>